<gene>
    <name evidence="4" type="ORF">FHQ07_05685</name>
</gene>
<dbReference type="EMBL" id="CP040871">
    <property type="protein sequence ID" value="QDA56844.1"/>
    <property type="molecule type" value="Genomic_DNA"/>
</dbReference>
<evidence type="ECO:0008006" key="6">
    <source>
        <dbReference type="Google" id="ProtNLM"/>
    </source>
</evidence>
<evidence type="ECO:0000256" key="2">
    <source>
        <dbReference type="ARBA" id="ARBA00022803"/>
    </source>
</evidence>
<feature type="transmembrane region" description="Helical" evidence="3">
    <location>
        <begin position="152"/>
        <end position="168"/>
    </location>
</feature>
<keyword evidence="3" id="KW-1133">Transmembrane helix</keyword>
<evidence type="ECO:0000256" key="3">
    <source>
        <dbReference type="SAM" id="Phobius"/>
    </source>
</evidence>
<dbReference type="RefSeq" id="WP_139715896.1">
    <property type="nucleotide sequence ID" value="NZ_CP040871.1"/>
</dbReference>
<dbReference type="PANTHER" id="PTHR44227">
    <property type="match status" value="1"/>
</dbReference>
<dbReference type="Proteomes" id="UP000308149">
    <property type="component" value="Chromosome"/>
</dbReference>
<keyword evidence="2" id="KW-0802">TPR repeat</keyword>
<feature type="transmembrane region" description="Helical" evidence="3">
    <location>
        <begin position="332"/>
        <end position="352"/>
    </location>
</feature>
<feature type="transmembrane region" description="Helical" evidence="3">
    <location>
        <begin position="232"/>
        <end position="253"/>
    </location>
</feature>
<feature type="transmembrane region" description="Helical" evidence="3">
    <location>
        <begin position="305"/>
        <end position="325"/>
    </location>
</feature>
<dbReference type="AlphaFoldDB" id="A0A5B7ZNL1"/>
<keyword evidence="3" id="KW-0472">Membrane</keyword>
<keyword evidence="3" id="KW-0812">Transmembrane</keyword>
<feature type="transmembrane region" description="Helical" evidence="3">
    <location>
        <begin position="364"/>
        <end position="381"/>
    </location>
</feature>
<keyword evidence="1" id="KW-0677">Repeat</keyword>
<feature type="transmembrane region" description="Helical" evidence="3">
    <location>
        <begin position="128"/>
        <end position="146"/>
    </location>
</feature>
<dbReference type="PANTHER" id="PTHR44227:SF3">
    <property type="entry name" value="PROTEIN O-MANNOSYL-TRANSFERASE TMTC4"/>
    <property type="match status" value="1"/>
</dbReference>
<protein>
    <recommendedName>
        <fullName evidence="6">Tetratricopeptide repeat protein</fullName>
    </recommendedName>
</protein>
<dbReference type="InterPro" id="IPR052346">
    <property type="entry name" value="O-mannosyl-transferase_TMTC"/>
</dbReference>
<reference evidence="4 5" key="1">
    <citation type="submission" date="2019-06" db="EMBL/GenBank/DDBJ databases">
        <title>Thermomonas aquatica sp. nov., isolated from an industrial wastewater treatment plant.</title>
        <authorList>
            <person name="Jeon J.H."/>
            <person name="Park D.-S."/>
        </authorList>
    </citation>
    <scope>NUCLEOTIDE SEQUENCE [LARGE SCALE GENOMIC DNA]</scope>
    <source>
        <strain evidence="4 5">SY21</strain>
    </source>
</reference>
<accession>A0A5B7ZNL1</accession>
<keyword evidence="5" id="KW-1185">Reference proteome</keyword>
<dbReference type="KEGG" id="thes:FHQ07_05685"/>
<sequence length="620" mass="67899">MRTPASRFLLVSLIVALLAGIVFAPGLPGDFVFDDIPNIVNNEAIQLKTLDADALLRTIAAPQLSGNMRTLPTLSFALDFWRGGGADPAVFKATNIVLQALTACVLAWLFRSLLLIAGVREEQARWQAGALALAWAVHPLQVSSVLYVVQRMQTMSTLFVVLALLAYLKARRAQIDGRPARTAMLTTFFLWVLAMGCKEDAVLLPAYTLALELTVLRFQAADMRTSGILRRGYMIATLAGTAAYLFIVVPHFWQWDAYPGRDFSTWERLLTQARVLCMYGWQILLPMPQHMPFYYDWLEPSRGLLQPWTTLPAIAALAALLAVAWRLRVRRPLFALGVFLFFSAHFIASNVVGLELAFEHRNHFALVGAVLAIGSALAGAGERLRIRRSAQAALCAALLLALGGADALRAHDWRSRMALAEASTKIAPHSARAWILLCAGRYEAGGGAVGGNPFLDEAIDACSKGAQLAPYALNNPMLLVVLKTLRGDVEPQDWARLQHRIETVDMSLDNRRAPLILTHNAREGVKLDKQGMLKALSTLLRRAPLKPFELASISYFIMNDLGEPDTALPFFIQAIEAVPPYDPFPAQLAAELRAKGRPDLAATIEQLGTARRGLPGEAGN</sequence>
<proteinExistence type="predicted"/>
<feature type="transmembrane region" description="Helical" evidence="3">
    <location>
        <begin position="96"/>
        <end position="116"/>
    </location>
</feature>
<organism evidence="4 5">
    <name type="scientific">Thermomonas aquatica</name>
    <dbReference type="NCBI Taxonomy" id="2202149"/>
    <lineage>
        <taxon>Bacteria</taxon>
        <taxon>Pseudomonadati</taxon>
        <taxon>Pseudomonadota</taxon>
        <taxon>Gammaproteobacteria</taxon>
        <taxon>Lysobacterales</taxon>
        <taxon>Lysobacteraceae</taxon>
        <taxon>Thermomonas</taxon>
    </lineage>
</organism>
<evidence type="ECO:0000313" key="5">
    <source>
        <dbReference type="Proteomes" id="UP000308149"/>
    </source>
</evidence>
<evidence type="ECO:0000256" key="1">
    <source>
        <dbReference type="ARBA" id="ARBA00022737"/>
    </source>
</evidence>
<dbReference type="OrthoDB" id="8566379at2"/>
<evidence type="ECO:0000313" key="4">
    <source>
        <dbReference type="EMBL" id="QDA56844.1"/>
    </source>
</evidence>
<name>A0A5B7ZNL1_9GAMM</name>